<dbReference type="RefSeq" id="WP_265265166.1">
    <property type="nucleotide sequence ID" value="NZ_JAIHOM010000065.1"/>
</dbReference>
<feature type="transmembrane region" description="Helical" evidence="1">
    <location>
        <begin position="12"/>
        <end position="33"/>
    </location>
</feature>
<evidence type="ECO:0000313" key="3">
    <source>
        <dbReference type="Proteomes" id="UP001526426"/>
    </source>
</evidence>
<feature type="transmembrane region" description="Helical" evidence="1">
    <location>
        <begin position="412"/>
        <end position="432"/>
    </location>
</feature>
<protein>
    <submittedName>
        <fullName evidence="2">Uncharacterized protein</fullName>
    </submittedName>
</protein>
<keyword evidence="1" id="KW-0812">Transmembrane</keyword>
<feature type="transmembrane region" description="Helical" evidence="1">
    <location>
        <begin position="309"/>
        <end position="328"/>
    </location>
</feature>
<keyword evidence="3" id="KW-1185">Reference proteome</keyword>
<dbReference type="Proteomes" id="UP001526426">
    <property type="component" value="Unassembled WGS sequence"/>
</dbReference>
<proteinExistence type="predicted"/>
<keyword evidence="1" id="KW-0472">Membrane</keyword>
<feature type="transmembrane region" description="Helical" evidence="1">
    <location>
        <begin position="238"/>
        <end position="258"/>
    </location>
</feature>
<feature type="transmembrane region" description="Helical" evidence="1">
    <location>
        <begin position="385"/>
        <end position="405"/>
    </location>
</feature>
<feature type="transmembrane region" description="Helical" evidence="1">
    <location>
        <begin position="109"/>
        <end position="128"/>
    </location>
</feature>
<keyword evidence="1" id="KW-1133">Transmembrane helix</keyword>
<comment type="caution">
    <text evidence="2">The sequence shown here is derived from an EMBL/GenBank/DDBJ whole genome shotgun (WGS) entry which is preliminary data.</text>
</comment>
<evidence type="ECO:0000313" key="2">
    <source>
        <dbReference type="EMBL" id="MCW6037309.1"/>
    </source>
</evidence>
<name>A0ABT3L733_9CYAN</name>
<evidence type="ECO:0000256" key="1">
    <source>
        <dbReference type="SAM" id="Phobius"/>
    </source>
</evidence>
<feature type="transmembrane region" description="Helical" evidence="1">
    <location>
        <begin position="135"/>
        <end position="154"/>
    </location>
</feature>
<feature type="transmembrane region" description="Helical" evidence="1">
    <location>
        <begin position="340"/>
        <end position="359"/>
    </location>
</feature>
<gene>
    <name evidence="2" type="ORF">K4A83_13655</name>
</gene>
<accession>A0ABT3L733</accession>
<organism evidence="2 3">
    <name type="scientific">Spirulina subsalsa FACHB-351</name>
    <dbReference type="NCBI Taxonomy" id="234711"/>
    <lineage>
        <taxon>Bacteria</taxon>
        <taxon>Bacillati</taxon>
        <taxon>Cyanobacteriota</taxon>
        <taxon>Cyanophyceae</taxon>
        <taxon>Spirulinales</taxon>
        <taxon>Spirulinaceae</taxon>
        <taxon>Spirulina</taxon>
    </lineage>
</organism>
<feature type="transmembrane region" description="Helical" evidence="1">
    <location>
        <begin position="185"/>
        <end position="218"/>
    </location>
</feature>
<dbReference type="EMBL" id="JAIHOM010000065">
    <property type="protein sequence ID" value="MCW6037309.1"/>
    <property type="molecule type" value="Genomic_DNA"/>
</dbReference>
<sequence>MTALIHQAAKYRAIFLHILFCAIGVVILFYPVIQSSFALMPSNPGDSRLVNYFLEHYFQLFFNRQYIGSFWSAPFFFPYSNTLTFSENLFGASPVYWVFRFLFDESTSFQLWMIAVSCLNFFSFSHLLKQFEVNLAFRIIGSFVFAFSLPRISALGFPQLLPQFFTPLSFLYICKFIQKPTIKYLTLFLSFIYLQILSGIYLGWFLCFSIFIFVLSIYSVRLNPKLQLIKFVKSSYKISIPIFSMWLLLIFIFLQPYLKTKSVFGSRPYSEVDTMLPRLSSWFSIIPGSALGSALQWKNPDLPMIWEHYLFSGFTLILFSIISIIILTKYKKYLVKSNQIIAISSFITGLVIIALSLRLPNGFSLWKTIYDIFPGASVIRAVSRIWTVVYFYILITNCICLTAIFQKKILRNIRLFLVFSLTIIVVLEQVSFTQNTYAKASFDKESESIEYLLKKSQNCDFAYVQLSSNQAFWADQVSAMWGGIKANVPVINGYSGNVPPNYGSSTVSMNLETSIHWLQSNNPTIQGNLCMVSRTTEEQSDPLVKQYSIDHYVHPEGGFEVDIIPVPIE</sequence>
<reference evidence="2 3" key="1">
    <citation type="submission" date="2021-08" db="EMBL/GenBank/DDBJ databases">
        <title>Draft genome sequence of Spirulina subsalsa with high tolerance to salinity and hype-accumulation of phycocyanin.</title>
        <authorList>
            <person name="Pei H."/>
            <person name="Jiang L."/>
        </authorList>
    </citation>
    <scope>NUCLEOTIDE SEQUENCE [LARGE SCALE GENOMIC DNA]</scope>
    <source>
        <strain evidence="2 3">FACHB-351</strain>
    </source>
</reference>